<protein>
    <recommendedName>
        <fullName evidence="5">VPS9 domain-containing protein</fullName>
    </recommendedName>
</protein>
<dbReference type="Gene3D" id="3.30.1520.10">
    <property type="entry name" value="Phox-like domain"/>
    <property type="match status" value="1"/>
</dbReference>
<feature type="region of interest" description="Disordered" evidence="4">
    <location>
        <begin position="1225"/>
        <end position="1325"/>
    </location>
</feature>
<feature type="region of interest" description="Disordered" evidence="4">
    <location>
        <begin position="518"/>
        <end position="540"/>
    </location>
</feature>
<name>A0A9P8A5Q7_MORAP</name>
<feature type="compositionally biased region" description="Basic and acidic residues" evidence="4">
    <location>
        <begin position="1532"/>
        <end position="1541"/>
    </location>
</feature>
<dbReference type="Proteomes" id="UP000717515">
    <property type="component" value="Unassembled WGS sequence"/>
</dbReference>
<reference evidence="6" key="1">
    <citation type="submission" date="2021-07" db="EMBL/GenBank/DDBJ databases">
        <title>Draft genome of Mortierella alpina, strain LL118, isolated from an aspen leaf litter sample.</title>
        <authorList>
            <person name="Yang S."/>
            <person name="Vinatzer B.A."/>
        </authorList>
    </citation>
    <scope>NUCLEOTIDE SEQUENCE</scope>
    <source>
        <strain evidence="6">LL118</strain>
    </source>
</reference>
<dbReference type="InterPro" id="IPR001683">
    <property type="entry name" value="PX_dom"/>
</dbReference>
<dbReference type="SUPFAM" id="SSF48403">
    <property type="entry name" value="Ankyrin repeat"/>
    <property type="match status" value="2"/>
</dbReference>
<keyword evidence="3" id="KW-0175">Coiled coil</keyword>
<organism evidence="6 7">
    <name type="scientific">Mortierella alpina</name>
    <name type="common">Oleaginous fungus</name>
    <name type="synonym">Mortierella renispora</name>
    <dbReference type="NCBI Taxonomy" id="64518"/>
    <lineage>
        <taxon>Eukaryota</taxon>
        <taxon>Fungi</taxon>
        <taxon>Fungi incertae sedis</taxon>
        <taxon>Mucoromycota</taxon>
        <taxon>Mortierellomycotina</taxon>
        <taxon>Mortierellomycetes</taxon>
        <taxon>Mortierellales</taxon>
        <taxon>Mortierellaceae</taxon>
        <taxon>Mortierella</taxon>
    </lineage>
</organism>
<dbReference type="GO" id="GO:0097422">
    <property type="term" value="C:tubular endosome"/>
    <property type="evidence" value="ECO:0007669"/>
    <property type="project" value="TreeGrafter"/>
</dbReference>
<dbReference type="Pfam" id="PF00787">
    <property type="entry name" value="PX"/>
    <property type="match status" value="1"/>
</dbReference>
<feature type="domain" description="VPS9" evidence="5">
    <location>
        <begin position="354"/>
        <end position="487"/>
    </location>
</feature>
<feature type="compositionally biased region" description="Low complexity" evidence="4">
    <location>
        <begin position="1504"/>
        <end position="1520"/>
    </location>
</feature>
<dbReference type="InterPro" id="IPR002110">
    <property type="entry name" value="Ankyrin_rpt"/>
</dbReference>
<sequence>MDRAFSLFQHSPATQSPHPRHTLTTTTSNHFLSLLFFHESTSLTTAALVPQDQLKSFQFLKKTFEAVLASMVRDRNRQQLVILCPDQSSLSGINAVSSLEWEWGGIDEEFIMSHIVRVPERSRPVAKNLSLTTLNGRSLILSDTTVTTAKGFKILKQARLVSEKIFYDNEGRGWVVQFIDRPLVGTPVVSRPALSDTTAYKSGQEEGPTSHADAAAQPPDQDPIRPGRRSKKRFGLSYTPGPYRDTRRKARTRPLLTLQTALHRFPGVAQKLEQYIMDFNDATMSETSLEDIRAALDRLLAESVDLLNQVDAKVLSALLDEYEATVDSLDQLLENYIMNSTYDIVFFKITSKLKLKDWDLAEAIRELRNLDLVQVGLPELPQYQQCLVSALNEFQSLGLLRTPEEKLACLVKSIRVTSMLPGGADDLIPILILTVLRSGISNLASNLYYMKNYILFGDASRGEYGYSLSTLEAVSRYILSHSKQLSQLSARNQEYWEAVCSGNLEQVRKIQSELLIAGESPTAPPPLPRRTSAASLKSESDVSINSTLQSSLAMSPAYSRDAEGNNAVLLATRSQQQEVLQYLLEELKHSPIISNYEGKTPFMLSVELEHLEIVSLILRSISSKNKDAINHQDVLGNSAMHICAAKGNLELMKLLLAAGPDLGLPNNDGDTALIIAAKMSDRSDNSTIISTLACEMSKKDLDWQNNNGDTALHFVVDPALITTLVASGCNPEIDNYAGWTPLLKWTLHDNTAIVKRLLDTGGVDVLTTDSRGYTPLHMVCLRGNLEMSRMLQALTPTDLQSAIDGSTPLHLACQSGSVDVVEFLLEAGANPELRDWANESPADMTNDSTILEMLDNAMLFWDKGGQRGSTAVKERSMAMAEATTATTTLQKLVNKAGKLPLGAAGKRAIRVVRGTMEHDGNIRYIVKSGSTLDTSSIVTIPRSLDDFQFLRRNLLMEVPDACIPSLENFYSPFLISPSRPSKAVLTASTRRLNTFLNYLSNHPVLANHELVWEFMLMPELQHDVISDRSRRKQDNNLDSIFDDFSPVVDNLEHEEIYFGFLSEEILNLEKAVQQVRKCSRKLSRSMQDVPQQLHIFANEFEQADQVYFDSKSEYVQALKDIASTQSMMHTSDIESLGNLFEDFSFVIDGTLKALKHPQEIITTIRQLRSAALKAEQSLRRSDMWWSGLNTIGEGALTVVGGAGAALGAVGHVATSTFEAVSGTIATTSGSNGGTQHTRSASESMLKRAGSETSRMLPSFLSRNKSPPSLAPIPASTTQSASGTESTGISQLSHSAAPGSSRSNSPTASTLTPIMPRSRHVQDLSASSSKSLSASSLLTSPFTSIAALASTATGQHSMSLEEIQDRMDKASSMLNSLRSSLFEELAHLQSYHASELERAMRDFGARQLQIEKSRLRDMMEILNDLRIESHAYPLAAEFGISGLGTLSGTGSSRELGLGAQSRGMSRQPSAQTLNLGSRGLWGDVSAASFLDEVLDEDEKADLRVQQQQHYGQLQQQQQQQQRAHTQDSNDDALSEKVPFDDD</sequence>
<feature type="compositionally biased region" description="Polar residues" evidence="4">
    <location>
        <begin position="1274"/>
        <end position="1311"/>
    </location>
</feature>
<feature type="repeat" description="ANK" evidence="2">
    <location>
        <begin position="804"/>
        <end position="836"/>
    </location>
</feature>
<dbReference type="PRINTS" id="PR01415">
    <property type="entry name" value="ANKYRIN"/>
</dbReference>
<accession>A0A9P8A5Q7</accession>
<feature type="compositionally biased region" description="Polar residues" evidence="4">
    <location>
        <begin position="8"/>
        <end position="22"/>
    </location>
</feature>
<proteinExistence type="inferred from homology"/>
<evidence type="ECO:0000256" key="3">
    <source>
        <dbReference type="SAM" id="Coils"/>
    </source>
</evidence>
<dbReference type="InterPro" id="IPR036871">
    <property type="entry name" value="PX_dom_sf"/>
</dbReference>
<dbReference type="GO" id="GO:0005769">
    <property type="term" value="C:early endosome"/>
    <property type="evidence" value="ECO:0007669"/>
    <property type="project" value="TreeGrafter"/>
</dbReference>
<dbReference type="SUPFAM" id="SSF109993">
    <property type="entry name" value="VPS9 domain"/>
    <property type="match status" value="1"/>
</dbReference>
<dbReference type="PROSITE" id="PS51205">
    <property type="entry name" value="VPS9"/>
    <property type="match status" value="1"/>
</dbReference>
<evidence type="ECO:0000313" key="7">
    <source>
        <dbReference type="Proteomes" id="UP000717515"/>
    </source>
</evidence>
<comment type="caution">
    <text evidence="6">The sequence shown here is derived from an EMBL/GenBank/DDBJ whole genome shotgun (WGS) entry which is preliminary data.</text>
</comment>
<feature type="coiled-coil region" evidence="3">
    <location>
        <begin position="289"/>
        <end position="339"/>
    </location>
</feature>
<dbReference type="GO" id="GO:0035091">
    <property type="term" value="F:phosphatidylinositol binding"/>
    <property type="evidence" value="ECO:0007669"/>
    <property type="project" value="InterPro"/>
</dbReference>
<dbReference type="Pfam" id="PF12796">
    <property type="entry name" value="Ank_2"/>
    <property type="match status" value="3"/>
</dbReference>
<dbReference type="GO" id="GO:0030133">
    <property type="term" value="C:transport vesicle"/>
    <property type="evidence" value="ECO:0007669"/>
    <property type="project" value="TreeGrafter"/>
</dbReference>
<comment type="similarity">
    <text evidence="1">Belongs to the UPF0507 family.</text>
</comment>
<dbReference type="PROSITE" id="PS50297">
    <property type="entry name" value="ANK_REP_REGION"/>
    <property type="match status" value="2"/>
</dbReference>
<dbReference type="GO" id="GO:0045022">
    <property type="term" value="P:early endosome to late endosome transport"/>
    <property type="evidence" value="ECO:0007669"/>
    <property type="project" value="TreeGrafter"/>
</dbReference>
<dbReference type="InterPro" id="IPR036770">
    <property type="entry name" value="Ankyrin_rpt-contain_sf"/>
</dbReference>
<dbReference type="SMART" id="SM00167">
    <property type="entry name" value="VPS9"/>
    <property type="match status" value="1"/>
</dbReference>
<keyword evidence="2" id="KW-0040">ANK repeat</keyword>
<feature type="region of interest" description="Disordered" evidence="4">
    <location>
        <begin position="198"/>
        <end position="248"/>
    </location>
</feature>
<dbReference type="CDD" id="cd06093">
    <property type="entry name" value="PX_domain"/>
    <property type="match status" value="1"/>
</dbReference>
<dbReference type="GO" id="GO:0000149">
    <property type="term" value="F:SNARE binding"/>
    <property type="evidence" value="ECO:0007669"/>
    <property type="project" value="TreeGrafter"/>
</dbReference>
<feature type="compositionally biased region" description="Polar residues" evidence="4">
    <location>
        <begin position="1225"/>
        <end position="1242"/>
    </location>
</feature>
<dbReference type="PROSITE" id="PS50088">
    <property type="entry name" value="ANK_REPEAT"/>
    <property type="match status" value="2"/>
</dbReference>
<feature type="repeat" description="ANK" evidence="2">
    <location>
        <begin position="635"/>
        <end position="667"/>
    </location>
</feature>
<evidence type="ECO:0000313" key="6">
    <source>
        <dbReference type="EMBL" id="KAG9324827.1"/>
    </source>
</evidence>
<dbReference type="SUPFAM" id="SSF64268">
    <property type="entry name" value="PX domain"/>
    <property type="match status" value="1"/>
</dbReference>
<evidence type="ECO:0000256" key="1">
    <source>
        <dbReference type="ARBA" id="ARBA00007428"/>
    </source>
</evidence>
<dbReference type="PANTHER" id="PTHR24170">
    <property type="entry name" value="ANKYRIN REPEAT DOMAIN-CONTAINING PROTEIN 27"/>
    <property type="match status" value="1"/>
</dbReference>
<dbReference type="EMBL" id="JAIFTL010000055">
    <property type="protein sequence ID" value="KAG9324827.1"/>
    <property type="molecule type" value="Genomic_DNA"/>
</dbReference>
<dbReference type="Pfam" id="PF02204">
    <property type="entry name" value="VPS9"/>
    <property type="match status" value="1"/>
</dbReference>
<dbReference type="GO" id="GO:0005770">
    <property type="term" value="C:late endosome"/>
    <property type="evidence" value="ECO:0007669"/>
    <property type="project" value="TreeGrafter"/>
</dbReference>
<dbReference type="InterPro" id="IPR051248">
    <property type="entry name" value="UPF0507/Ank_repeat_27"/>
</dbReference>
<feature type="compositionally biased region" description="Polar residues" evidence="4">
    <location>
        <begin position="1250"/>
        <end position="1266"/>
    </location>
</feature>
<evidence type="ECO:0000259" key="5">
    <source>
        <dbReference type="PROSITE" id="PS51205"/>
    </source>
</evidence>
<evidence type="ECO:0000256" key="2">
    <source>
        <dbReference type="PROSITE-ProRule" id="PRU00023"/>
    </source>
</evidence>
<dbReference type="GO" id="GO:0005085">
    <property type="term" value="F:guanyl-nucleotide exchange factor activity"/>
    <property type="evidence" value="ECO:0007669"/>
    <property type="project" value="TreeGrafter"/>
</dbReference>
<dbReference type="InterPro" id="IPR037191">
    <property type="entry name" value="VPS9_dom_sf"/>
</dbReference>
<dbReference type="GO" id="GO:0005886">
    <property type="term" value="C:plasma membrane"/>
    <property type="evidence" value="ECO:0007669"/>
    <property type="project" value="TreeGrafter"/>
</dbReference>
<feature type="region of interest" description="Disordered" evidence="4">
    <location>
        <begin position="1501"/>
        <end position="1541"/>
    </location>
</feature>
<dbReference type="Gene3D" id="1.20.1050.80">
    <property type="entry name" value="VPS9 domain"/>
    <property type="match status" value="1"/>
</dbReference>
<dbReference type="Gene3D" id="1.25.40.20">
    <property type="entry name" value="Ankyrin repeat-containing domain"/>
    <property type="match status" value="3"/>
</dbReference>
<gene>
    <name evidence="6" type="ORF">KVV02_001572</name>
</gene>
<evidence type="ECO:0000256" key="4">
    <source>
        <dbReference type="SAM" id="MobiDB-lite"/>
    </source>
</evidence>
<dbReference type="PANTHER" id="PTHR24170:SF1">
    <property type="entry name" value="DOMAIN PROTEIN, PUTATIVE (AFU_ORTHOLOGUE AFUA_1G09870)-RELATED"/>
    <property type="match status" value="1"/>
</dbReference>
<dbReference type="SMART" id="SM00248">
    <property type="entry name" value="ANK"/>
    <property type="match status" value="8"/>
</dbReference>
<dbReference type="InterPro" id="IPR003123">
    <property type="entry name" value="VPS9"/>
</dbReference>
<feature type="region of interest" description="Disordered" evidence="4">
    <location>
        <begin position="1"/>
        <end position="22"/>
    </location>
</feature>